<dbReference type="PANTHER" id="PTHR12159:SF9">
    <property type="entry name" value="G_T MISMATCH-SPECIFIC THYMINE DNA GLYCOSYLASE"/>
    <property type="match status" value="1"/>
</dbReference>
<dbReference type="GO" id="GO:0004844">
    <property type="term" value="F:uracil DNA N-glycosylase activity"/>
    <property type="evidence" value="ECO:0007669"/>
    <property type="project" value="TreeGrafter"/>
</dbReference>
<dbReference type="CDD" id="cd10028">
    <property type="entry name" value="UDG-F2_TDG_MUG"/>
    <property type="match status" value="1"/>
</dbReference>
<keyword evidence="2" id="KW-0378">Hydrolase</keyword>
<dbReference type="EMBL" id="LWQT01000088">
    <property type="protein sequence ID" value="OAN46766.1"/>
    <property type="molecule type" value="Genomic_DNA"/>
</dbReference>
<dbReference type="STRING" id="1285242.A6A04_05630"/>
<protein>
    <submittedName>
        <fullName evidence="5">Mismatch-specific DNA-glycosylase</fullName>
    </submittedName>
</protein>
<evidence type="ECO:0000256" key="1">
    <source>
        <dbReference type="ARBA" id="ARBA00022763"/>
    </source>
</evidence>
<dbReference type="AlphaFoldDB" id="A0A178ME21"/>
<keyword evidence="3" id="KW-0234">DNA repair</keyword>
<evidence type="ECO:0000259" key="4">
    <source>
        <dbReference type="Pfam" id="PF03167"/>
    </source>
</evidence>
<dbReference type="GO" id="GO:0006285">
    <property type="term" value="P:base-excision repair, AP site formation"/>
    <property type="evidence" value="ECO:0007669"/>
    <property type="project" value="InterPro"/>
</dbReference>
<name>A0A178ME21_9PROT</name>
<dbReference type="InterPro" id="IPR015637">
    <property type="entry name" value="MUG/TDG"/>
</dbReference>
<dbReference type="Pfam" id="PF03167">
    <property type="entry name" value="UDG"/>
    <property type="match status" value="1"/>
</dbReference>
<organism evidence="5 6">
    <name type="scientific">Paramagnetospirillum marisnigri</name>
    <dbReference type="NCBI Taxonomy" id="1285242"/>
    <lineage>
        <taxon>Bacteria</taxon>
        <taxon>Pseudomonadati</taxon>
        <taxon>Pseudomonadota</taxon>
        <taxon>Alphaproteobacteria</taxon>
        <taxon>Rhodospirillales</taxon>
        <taxon>Magnetospirillaceae</taxon>
        <taxon>Paramagnetospirillum</taxon>
    </lineage>
</organism>
<dbReference type="Proteomes" id="UP000078428">
    <property type="component" value="Unassembled WGS sequence"/>
</dbReference>
<reference evidence="5 6" key="1">
    <citation type="submission" date="2016-04" db="EMBL/GenBank/DDBJ databases">
        <title>Draft genome sequence of freshwater magnetotactic bacteria Magnetospirillum marisnigri SP-1 and Magnetospirillum moscoviense BB-1.</title>
        <authorList>
            <person name="Koziaeva V."/>
            <person name="Dziuba M.V."/>
            <person name="Ivanov T.M."/>
            <person name="Kuznetsov B."/>
            <person name="Grouzdev D.S."/>
        </authorList>
    </citation>
    <scope>NUCLEOTIDE SEQUENCE [LARGE SCALE GENOMIC DNA]</scope>
    <source>
        <strain evidence="5 6">SP-1</strain>
    </source>
</reference>
<evidence type="ECO:0000256" key="3">
    <source>
        <dbReference type="ARBA" id="ARBA00023204"/>
    </source>
</evidence>
<feature type="domain" description="Uracil-DNA glycosylase-like" evidence="4">
    <location>
        <begin position="5"/>
        <end position="154"/>
    </location>
</feature>
<evidence type="ECO:0000313" key="5">
    <source>
        <dbReference type="EMBL" id="OAN46766.1"/>
    </source>
</evidence>
<sequence>MIVPDVLADGLKLVLCGTAPSRASKEAGAYYAHPGNIFWISLFEAGLTPRLLAPAECREVLGFGLGLTDLNKTEWGADAELSREGFDVAGFVEKMRRHRPGMIAFSSKFAAGVYFARRSVGYGLQSKTLDGIPLFVLPSTSGRARMYFDRRPWDELGRCVQDRLDDTDRIVWRSSLPSCEKTG</sequence>
<keyword evidence="1" id="KW-0227">DNA damage</keyword>
<proteinExistence type="predicted"/>
<evidence type="ECO:0000313" key="6">
    <source>
        <dbReference type="Proteomes" id="UP000078428"/>
    </source>
</evidence>
<keyword evidence="6" id="KW-1185">Reference proteome</keyword>
<dbReference type="SUPFAM" id="SSF52141">
    <property type="entry name" value="Uracil-DNA glycosylase-like"/>
    <property type="match status" value="1"/>
</dbReference>
<dbReference type="OrthoDB" id="9799921at2"/>
<dbReference type="PANTHER" id="PTHR12159">
    <property type="entry name" value="G/T AND G/U MISMATCH-SPECIFIC DNA GLYCOSYLASE"/>
    <property type="match status" value="1"/>
</dbReference>
<evidence type="ECO:0000256" key="2">
    <source>
        <dbReference type="ARBA" id="ARBA00022801"/>
    </source>
</evidence>
<dbReference type="InterPro" id="IPR036895">
    <property type="entry name" value="Uracil-DNA_glycosylase-like_sf"/>
</dbReference>
<accession>A0A178ME21</accession>
<dbReference type="Gene3D" id="3.40.470.10">
    <property type="entry name" value="Uracil-DNA glycosylase-like domain"/>
    <property type="match status" value="1"/>
</dbReference>
<dbReference type="GO" id="GO:0008263">
    <property type="term" value="F:pyrimidine-specific mismatch base pair DNA N-glycosylase activity"/>
    <property type="evidence" value="ECO:0007669"/>
    <property type="project" value="TreeGrafter"/>
</dbReference>
<dbReference type="InterPro" id="IPR005122">
    <property type="entry name" value="Uracil-DNA_glycosylase-like"/>
</dbReference>
<gene>
    <name evidence="5" type="ORF">A6A04_05630</name>
</gene>
<comment type="caution">
    <text evidence="5">The sequence shown here is derived from an EMBL/GenBank/DDBJ whole genome shotgun (WGS) entry which is preliminary data.</text>
</comment>